<accession>A0A132NTS0</accession>
<gene>
    <name evidence="1" type="ORF">QR46_2945</name>
</gene>
<evidence type="ECO:0000313" key="2">
    <source>
        <dbReference type="Proteomes" id="UP000070089"/>
    </source>
</evidence>
<comment type="caution">
    <text evidence="1">The sequence shown here is derived from an EMBL/GenBank/DDBJ whole genome shotgun (WGS) entry which is preliminary data.</text>
</comment>
<organism evidence="1 2">
    <name type="scientific">Giardia duodenalis assemblage B</name>
    <dbReference type="NCBI Taxonomy" id="1394984"/>
    <lineage>
        <taxon>Eukaryota</taxon>
        <taxon>Metamonada</taxon>
        <taxon>Diplomonadida</taxon>
        <taxon>Hexamitidae</taxon>
        <taxon>Giardiinae</taxon>
        <taxon>Giardia</taxon>
    </lineage>
</organism>
<proteinExistence type="predicted"/>
<dbReference type="Pfam" id="PF00612">
    <property type="entry name" value="IQ"/>
    <property type="match status" value="1"/>
</dbReference>
<dbReference type="Gene3D" id="1.20.5.190">
    <property type="match status" value="1"/>
</dbReference>
<name>A0A132NTS0_GIAIN</name>
<dbReference type="VEuPathDB" id="GiardiaDB:QR46_2945"/>
<dbReference type="EMBL" id="JXTI01000085">
    <property type="protein sequence ID" value="KWX13072.1"/>
    <property type="molecule type" value="Genomic_DNA"/>
</dbReference>
<dbReference type="SMART" id="SM00015">
    <property type="entry name" value="IQ"/>
    <property type="match status" value="1"/>
</dbReference>
<dbReference type="OrthoDB" id="10254353at2759"/>
<dbReference type="PROSITE" id="PS50096">
    <property type="entry name" value="IQ"/>
    <property type="match status" value="1"/>
</dbReference>
<evidence type="ECO:0000313" key="1">
    <source>
        <dbReference type="EMBL" id="KWX13072.1"/>
    </source>
</evidence>
<dbReference type="InterPro" id="IPR000048">
    <property type="entry name" value="IQ_motif_EF-hand-BS"/>
</dbReference>
<dbReference type="AlphaFoldDB" id="A0A132NTS0"/>
<reference evidence="1 2" key="1">
    <citation type="journal article" date="2015" name="Mol. Biochem. Parasitol.">
        <title>Identification of polymorphic genes for use in assemblage B genotyping assays through comparative genomics of multiple assemblage B Giardia duodenalis isolates.</title>
        <authorList>
            <person name="Wielinga C."/>
            <person name="Thompson R.C."/>
            <person name="Monis P."/>
            <person name="Ryan U."/>
        </authorList>
    </citation>
    <scope>NUCLEOTIDE SEQUENCE [LARGE SCALE GENOMIC DNA]</scope>
    <source>
        <strain evidence="1 2">BAH15c1</strain>
    </source>
</reference>
<dbReference type="Proteomes" id="UP000070089">
    <property type="component" value="Unassembled WGS sequence"/>
</dbReference>
<sequence length="106" mass="12012">MKPSSPNAHSSVERSAAIVIQAWIRGHRSRKETSNVWVSYLSVVKECEGEKAETKIKLPLLRHAEVRAKSVQQVEGKGSISRSKERINPYSIYLNQRGQKQKIGRN</sequence>
<protein>
    <submittedName>
        <fullName evidence="1">Uncharacterized protein</fullName>
    </submittedName>
</protein>